<protein>
    <submittedName>
        <fullName evidence="2">Uncharacterized protein</fullName>
    </submittedName>
</protein>
<dbReference type="GeneID" id="13698121"/>
<dbReference type="AlphaFoldDB" id="K0BCF2"/>
<dbReference type="HOGENOM" id="CLU_2550079_0_0_2"/>
<dbReference type="KEGG" id="nir:NSED_06805"/>
<sequence>MKEPHNYAKVGYSMIVVAASLAAIGLIALFTADDVLLSDNIARGNTAHFNECKKNDFKTDGCEKYWDRINNQASGIYVDLGK</sequence>
<proteinExistence type="predicted"/>
<evidence type="ECO:0000313" key="2">
    <source>
        <dbReference type="EMBL" id="AFS83159.1"/>
    </source>
</evidence>
<feature type="transmembrane region" description="Helical" evidence="1">
    <location>
        <begin position="12"/>
        <end position="32"/>
    </location>
</feature>
<dbReference type="PATRIC" id="fig|1229909.8.peg.1499"/>
<keyword evidence="1" id="KW-0812">Transmembrane</keyword>
<keyword evidence="3" id="KW-1185">Reference proteome</keyword>
<dbReference type="eggNOG" id="arCOG10579">
    <property type="taxonomic scope" value="Archaea"/>
</dbReference>
<reference evidence="2 3" key="1">
    <citation type="journal article" date="2012" name="J. Bacteriol.">
        <title>Draft Genome Sequence of an Ammonia-Oxidizing Archaeon, "Candidatus Nitrosopumilus sediminis" AR2, from Svalbard in the Arctic Circle.</title>
        <authorList>
            <person name="Park S.J."/>
            <person name="Kim J.G."/>
            <person name="Jung M.Y."/>
            <person name="Kim S.J."/>
            <person name="Cha I.T."/>
            <person name="Ghai R."/>
            <person name="Martin-Cuadrado A.B."/>
            <person name="Rodriguez-Valera F."/>
            <person name="Rhee S.K."/>
        </authorList>
    </citation>
    <scope>NUCLEOTIDE SEQUENCE [LARGE SCALE GENOMIC DNA]</scope>
    <source>
        <strain evidence="2 3">AR2</strain>
    </source>
</reference>
<keyword evidence="1" id="KW-0472">Membrane</keyword>
<dbReference type="RefSeq" id="WP_014965529.1">
    <property type="nucleotide sequence ID" value="NC_018656.1"/>
</dbReference>
<keyword evidence="1" id="KW-1133">Transmembrane helix</keyword>
<organism evidence="2 3">
    <name type="scientific">Candidatus Nitrosopumilus sediminis</name>
    <dbReference type="NCBI Taxonomy" id="1229909"/>
    <lineage>
        <taxon>Archaea</taxon>
        <taxon>Nitrososphaerota</taxon>
        <taxon>Nitrososphaeria</taxon>
        <taxon>Nitrosopumilales</taxon>
        <taxon>Nitrosopumilaceae</taxon>
        <taxon>Nitrosopumilus</taxon>
    </lineage>
</organism>
<dbReference type="Proteomes" id="UP000006100">
    <property type="component" value="Chromosome"/>
</dbReference>
<dbReference type="OrthoDB" id="11617at2157"/>
<accession>K0BCF2</accession>
<gene>
    <name evidence="2" type="ORF">NSED_06805</name>
</gene>
<evidence type="ECO:0000313" key="3">
    <source>
        <dbReference type="Proteomes" id="UP000006100"/>
    </source>
</evidence>
<name>K0BCF2_9ARCH</name>
<evidence type="ECO:0000256" key="1">
    <source>
        <dbReference type="SAM" id="Phobius"/>
    </source>
</evidence>
<dbReference type="EMBL" id="CP003843">
    <property type="protein sequence ID" value="AFS83159.1"/>
    <property type="molecule type" value="Genomic_DNA"/>
</dbReference>